<feature type="transmembrane region" description="Helical" evidence="9">
    <location>
        <begin position="124"/>
        <end position="143"/>
    </location>
</feature>
<evidence type="ECO:0000256" key="7">
    <source>
        <dbReference type="ARBA" id="ARBA00022840"/>
    </source>
</evidence>
<feature type="transmembrane region" description="Helical" evidence="9">
    <location>
        <begin position="149"/>
        <end position="169"/>
    </location>
</feature>
<evidence type="ECO:0000256" key="1">
    <source>
        <dbReference type="ARBA" id="ARBA00000085"/>
    </source>
</evidence>
<dbReference type="PANTHER" id="PTHR24421">
    <property type="entry name" value="NITRATE/NITRITE SENSOR PROTEIN NARX-RELATED"/>
    <property type="match status" value="1"/>
</dbReference>
<evidence type="ECO:0000313" key="11">
    <source>
        <dbReference type="EMBL" id="GHI23217.1"/>
    </source>
</evidence>
<dbReference type="InterPro" id="IPR050482">
    <property type="entry name" value="Sensor_HK_TwoCompSys"/>
</dbReference>
<dbReference type="Proteomes" id="UP001052739">
    <property type="component" value="Unassembled WGS sequence"/>
</dbReference>
<gene>
    <name evidence="11" type="ORF">Shyd_45880</name>
</gene>
<keyword evidence="4" id="KW-0808">Transferase</keyword>
<keyword evidence="3" id="KW-0597">Phosphoprotein</keyword>
<keyword evidence="9" id="KW-1133">Transmembrane helix</keyword>
<evidence type="ECO:0000256" key="8">
    <source>
        <dbReference type="ARBA" id="ARBA00023012"/>
    </source>
</evidence>
<comment type="caution">
    <text evidence="11">The sequence shown here is derived from an EMBL/GenBank/DDBJ whole genome shotgun (WGS) entry which is preliminary data.</text>
</comment>
<evidence type="ECO:0000313" key="12">
    <source>
        <dbReference type="Proteomes" id="UP001052739"/>
    </source>
</evidence>
<dbReference type="GO" id="GO:0016301">
    <property type="term" value="F:kinase activity"/>
    <property type="evidence" value="ECO:0007669"/>
    <property type="project" value="UniProtKB-KW"/>
</dbReference>
<dbReference type="EMBL" id="BNDW01000035">
    <property type="protein sequence ID" value="GHI23217.1"/>
    <property type="molecule type" value="Genomic_DNA"/>
</dbReference>
<dbReference type="Gene3D" id="3.30.565.10">
    <property type="entry name" value="Histidine kinase-like ATPase, C-terminal domain"/>
    <property type="match status" value="1"/>
</dbReference>
<evidence type="ECO:0000256" key="5">
    <source>
        <dbReference type="ARBA" id="ARBA00022741"/>
    </source>
</evidence>
<comment type="catalytic activity">
    <reaction evidence="1">
        <text>ATP + protein L-histidine = ADP + protein N-phospho-L-histidine.</text>
        <dbReference type="EC" id="2.7.13.3"/>
    </reaction>
</comment>
<dbReference type="RefSeq" id="WP_190225792.1">
    <property type="nucleotide sequence ID" value="NZ_BNBS01000130.1"/>
</dbReference>
<evidence type="ECO:0000256" key="2">
    <source>
        <dbReference type="ARBA" id="ARBA00012438"/>
    </source>
</evidence>
<dbReference type="Pfam" id="PF02518">
    <property type="entry name" value="HATPase_c"/>
    <property type="match status" value="1"/>
</dbReference>
<accession>A0ABQ3PDW2</accession>
<keyword evidence="8" id="KW-0902">Two-component regulatory system</keyword>
<dbReference type="Pfam" id="PF07730">
    <property type="entry name" value="HisKA_3"/>
    <property type="match status" value="1"/>
</dbReference>
<evidence type="ECO:0000256" key="4">
    <source>
        <dbReference type="ARBA" id="ARBA00022679"/>
    </source>
</evidence>
<evidence type="ECO:0000256" key="9">
    <source>
        <dbReference type="SAM" id="Phobius"/>
    </source>
</evidence>
<feature type="transmembrane region" description="Helical" evidence="9">
    <location>
        <begin position="58"/>
        <end position="77"/>
    </location>
</feature>
<protein>
    <recommendedName>
        <fullName evidence="2">histidine kinase</fullName>
        <ecNumber evidence="2">2.7.13.3</ecNumber>
    </recommendedName>
</protein>
<name>A0ABQ3PDW2_9ACTN</name>
<dbReference type="InterPro" id="IPR036890">
    <property type="entry name" value="HATPase_C_sf"/>
</dbReference>
<sequence length="414" mass="43905">MTTETTAPSRWAHQLITRVRAADAAHPWLWDGALTACWTVAALVDASGGWRNVARDPSVPAGLVVVLSLALSLPLYARRRRPTTVLAVMAAAAFVSEASGAFLQAAYLQMLPLFHIALTRPPRRLLWAFVLLMVPVVTGALRFDGETWHIHVTSALWAYLGVALLGITVRSRRDHTAGLVDRARRLEVERDQEVRLAAASERARIAREMHDIIGHNLSVITGLADGGRYAAAKSPERAAQALDAIGTTSRQALDELRRLLGVLSAPEDAPSAARAPQPTLADLDSLLEGVRKAGLPVVSELPAPLPPLPPGAQLTVYRVVQESLTNTLKHAGPGATAAVRLVAEENAVLVTVSDTGTPSATAGQGQGLTGMRERAALYDGTLDCGPLPSGAGWQVRLRIPTASAPVSAPEDSHP</sequence>
<evidence type="ECO:0000256" key="6">
    <source>
        <dbReference type="ARBA" id="ARBA00022777"/>
    </source>
</evidence>
<organism evidence="11 12">
    <name type="scientific">Streptomyces hydrogenans</name>
    <dbReference type="NCBI Taxonomy" id="1873719"/>
    <lineage>
        <taxon>Bacteria</taxon>
        <taxon>Bacillati</taxon>
        <taxon>Actinomycetota</taxon>
        <taxon>Actinomycetes</taxon>
        <taxon>Kitasatosporales</taxon>
        <taxon>Streptomycetaceae</taxon>
        <taxon>Streptomyces</taxon>
    </lineage>
</organism>
<reference evidence="11" key="1">
    <citation type="submission" date="2024-05" db="EMBL/GenBank/DDBJ databases">
        <title>Whole genome shotgun sequence of Streptomyces hydrogenans NBRC 13475.</title>
        <authorList>
            <person name="Komaki H."/>
            <person name="Tamura T."/>
        </authorList>
    </citation>
    <scope>NUCLEOTIDE SEQUENCE</scope>
    <source>
        <strain evidence="11">NBRC 13475</strain>
    </source>
</reference>
<dbReference type="PANTHER" id="PTHR24421:SF10">
    <property type="entry name" value="NITRATE_NITRITE SENSOR PROTEIN NARQ"/>
    <property type="match status" value="1"/>
</dbReference>
<proteinExistence type="predicted"/>
<dbReference type="EC" id="2.7.13.3" evidence="2"/>
<keyword evidence="7" id="KW-0067">ATP-binding</keyword>
<keyword evidence="9" id="KW-0472">Membrane</keyword>
<keyword evidence="5" id="KW-0547">Nucleotide-binding</keyword>
<feature type="domain" description="Histidine kinase/HSP90-like ATPase" evidence="10">
    <location>
        <begin position="311"/>
        <end position="403"/>
    </location>
</feature>
<evidence type="ECO:0000259" key="10">
    <source>
        <dbReference type="SMART" id="SM00387"/>
    </source>
</evidence>
<evidence type="ECO:0000256" key="3">
    <source>
        <dbReference type="ARBA" id="ARBA00022553"/>
    </source>
</evidence>
<keyword evidence="6 11" id="KW-0418">Kinase</keyword>
<keyword evidence="9" id="KW-0812">Transmembrane</keyword>
<feature type="transmembrane region" description="Helical" evidence="9">
    <location>
        <begin position="83"/>
        <end position="103"/>
    </location>
</feature>
<dbReference type="Gene3D" id="1.20.5.1930">
    <property type="match status" value="1"/>
</dbReference>
<keyword evidence="12" id="KW-1185">Reference proteome</keyword>
<dbReference type="SMART" id="SM00387">
    <property type="entry name" value="HATPase_c"/>
    <property type="match status" value="1"/>
</dbReference>
<dbReference type="InterPro" id="IPR003594">
    <property type="entry name" value="HATPase_dom"/>
</dbReference>
<dbReference type="SUPFAM" id="SSF55874">
    <property type="entry name" value="ATPase domain of HSP90 chaperone/DNA topoisomerase II/histidine kinase"/>
    <property type="match status" value="1"/>
</dbReference>
<dbReference type="CDD" id="cd16917">
    <property type="entry name" value="HATPase_UhpB-NarQ-NarX-like"/>
    <property type="match status" value="1"/>
</dbReference>
<dbReference type="InterPro" id="IPR011712">
    <property type="entry name" value="Sig_transdc_His_kin_sub3_dim/P"/>
</dbReference>